<dbReference type="InterPro" id="IPR041698">
    <property type="entry name" value="Methyltransf_25"/>
</dbReference>
<accession>A0ABV1P343</accession>
<dbReference type="CDD" id="cd02440">
    <property type="entry name" value="AdoMet_MTases"/>
    <property type="match status" value="1"/>
</dbReference>
<dbReference type="SUPFAM" id="SSF53335">
    <property type="entry name" value="S-adenosyl-L-methionine-dependent methyltransferases"/>
    <property type="match status" value="1"/>
</dbReference>
<name>A0ABV1P343_9ACTN</name>
<reference evidence="3 4" key="1">
    <citation type="submission" date="2024-02" db="EMBL/GenBank/DDBJ databases">
        <title>Full genome sequence of Nocardioides kribbensis.</title>
        <authorList>
            <person name="Poletto B.L."/>
            <person name="Silva G."/>
            <person name="Galante D."/>
            <person name="Campos K.R."/>
            <person name="Santos M.B.N."/>
            <person name="Sacchi C.T."/>
        </authorList>
    </citation>
    <scope>NUCLEOTIDE SEQUENCE [LARGE SCALE GENOMIC DNA]</scope>
    <source>
        <strain evidence="3 4">O4R</strain>
    </source>
</reference>
<evidence type="ECO:0000313" key="3">
    <source>
        <dbReference type="EMBL" id="MEQ7849175.1"/>
    </source>
</evidence>
<sequence>MTDDMWTAEFWDERYSSSERIWSGAPNPHLVDVVGGLVPGSAVDIGCGEGADVLWLAHRGWRATGVDLSQVALDRGAARAAQEGVEATWLQADLLAETLPEQYDLVSAHFVHVPTQLFAPLYTRLGAAVAPGGSLLVVGHHPHDVETEVRHHHGDDILFTPDRVVGLLDPQHWDVRRADAPTRTQRVEDADVTVTDTVVHAVRR</sequence>
<dbReference type="EMBL" id="JBEGDP010000030">
    <property type="protein sequence ID" value="MEQ7849175.1"/>
    <property type="molecule type" value="Genomic_DNA"/>
</dbReference>
<dbReference type="GO" id="GO:0008168">
    <property type="term" value="F:methyltransferase activity"/>
    <property type="evidence" value="ECO:0007669"/>
    <property type="project" value="UniProtKB-KW"/>
</dbReference>
<dbReference type="Gene3D" id="3.40.50.150">
    <property type="entry name" value="Vaccinia Virus protein VP39"/>
    <property type="match status" value="1"/>
</dbReference>
<evidence type="ECO:0000313" key="4">
    <source>
        <dbReference type="Proteomes" id="UP001482520"/>
    </source>
</evidence>
<dbReference type="Proteomes" id="UP001482520">
    <property type="component" value="Unassembled WGS sequence"/>
</dbReference>
<organism evidence="3 4">
    <name type="scientific">Nocardioides kribbensis</name>
    <dbReference type="NCBI Taxonomy" id="305517"/>
    <lineage>
        <taxon>Bacteria</taxon>
        <taxon>Bacillati</taxon>
        <taxon>Actinomycetota</taxon>
        <taxon>Actinomycetes</taxon>
        <taxon>Propionibacteriales</taxon>
        <taxon>Nocardioidaceae</taxon>
        <taxon>Nocardioides</taxon>
    </lineage>
</organism>
<dbReference type="PANTHER" id="PTHR43861:SF3">
    <property type="entry name" value="PUTATIVE (AFU_ORTHOLOGUE AFUA_2G14390)-RELATED"/>
    <property type="match status" value="1"/>
</dbReference>
<feature type="domain" description="Methyltransferase" evidence="2">
    <location>
        <begin position="43"/>
        <end position="133"/>
    </location>
</feature>
<dbReference type="GO" id="GO:0032259">
    <property type="term" value="P:methylation"/>
    <property type="evidence" value="ECO:0007669"/>
    <property type="project" value="UniProtKB-KW"/>
</dbReference>
<gene>
    <name evidence="3" type="ORF">V6R90_18010</name>
</gene>
<dbReference type="PANTHER" id="PTHR43861">
    <property type="entry name" value="TRANS-ACONITATE 2-METHYLTRANSFERASE-RELATED"/>
    <property type="match status" value="1"/>
</dbReference>
<proteinExistence type="predicted"/>
<keyword evidence="1 3" id="KW-0808">Transferase</keyword>
<dbReference type="EC" id="2.1.-.-" evidence="3"/>
<keyword evidence="4" id="KW-1185">Reference proteome</keyword>
<comment type="caution">
    <text evidence="3">The sequence shown here is derived from an EMBL/GenBank/DDBJ whole genome shotgun (WGS) entry which is preliminary data.</text>
</comment>
<evidence type="ECO:0000259" key="2">
    <source>
        <dbReference type="Pfam" id="PF13649"/>
    </source>
</evidence>
<dbReference type="RefSeq" id="WP_349805485.1">
    <property type="nucleotide sequence ID" value="NZ_JBEGDP010000030.1"/>
</dbReference>
<keyword evidence="3" id="KW-0489">Methyltransferase</keyword>
<evidence type="ECO:0000256" key="1">
    <source>
        <dbReference type="ARBA" id="ARBA00022679"/>
    </source>
</evidence>
<dbReference type="Pfam" id="PF13649">
    <property type="entry name" value="Methyltransf_25"/>
    <property type="match status" value="1"/>
</dbReference>
<dbReference type="InterPro" id="IPR029063">
    <property type="entry name" value="SAM-dependent_MTases_sf"/>
</dbReference>
<protein>
    <submittedName>
        <fullName evidence="3">Class I SAM-dependent methyltransferase</fullName>
        <ecNumber evidence="3">2.1.-.-</ecNumber>
    </submittedName>
</protein>